<evidence type="ECO:0000313" key="9">
    <source>
        <dbReference type="Proteomes" id="UP001549921"/>
    </source>
</evidence>
<dbReference type="EMBL" id="JBEDNZ010000015">
    <property type="protein sequence ID" value="KAL0828771.1"/>
    <property type="molecule type" value="Genomic_DNA"/>
</dbReference>
<dbReference type="InterPro" id="IPR009003">
    <property type="entry name" value="Peptidase_S1_PA"/>
</dbReference>
<proteinExistence type="inferred from homology"/>
<dbReference type="PROSITE" id="PS00134">
    <property type="entry name" value="TRYPSIN_HIS"/>
    <property type="match status" value="1"/>
</dbReference>
<dbReference type="CDD" id="cd00190">
    <property type="entry name" value="Tryp_SPc"/>
    <property type="match status" value="1"/>
</dbReference>
<evidence type="ECO:0000313" key="8">
    <source>
        <dbReference type="EMBL" id="KAL0828771.1"/>
    </source>
</evidence>
<keyword evidence="5" id="KW-1015">Disulfide bond</keyword>
<dbReference type="Proteomes" id="UP001549921">
    <property type="component" value="Unassembled WGS sequence"/>
</dbReference>
<evidence type="ECO:0000256" key="4">
    <source>
        <dbReference type="ARBA" id="ARBA00022825"/>
    </source>
</evidence>
<evidence type="ECO:0000256" key="5">
    <source>
        <dbReference type="ARBA" id="ARBA00023157"/>
    </source>
</evidence>
<name>A0ABD0SSQ8_LOXSC</name>
<evidence type="ECO:0000256" key="3">
    <source>
        <dbReference type="ARBA" id="ARBA00022801"/>
    </source>
</evidence>
<dbReference type="PANTHER" id="PTHR24276">
    <property type="entry name" value="POLYSERASE-RELATED"/>
    <property type="match status" value="1"/>
</dbReference>
<dbReference type="InterPro" id="IPR018114">
    <property type="entry name" value="TRYPSIN_HIS"/>
</dbReference>
<comment type="similarity">
    <text evidence="1">Belongs to the peptidase S1 family.</text>
</comment>
<reference evidence="8 9" key="1">
    <citation type="submission" date="2024-06" db="EMBL/GenBank/DDBJ databases">
        <title>A chromosome-level genome assembly of beet webworm, Loxostege sticticalis.</title>
        <authorList>
            <person name="Zhang Y."/>
        </authorList>
    </citation>
    <scope>NUCLEOTIDE SEQUENCE [LARGE SCALE GENOMIC DNA]</scope>
    <source>
        <strain evidence="8">AQ028</strain>
        <tissue evidence="8">Male pupae</tissue>
    </source>
</reference>
<dbReference type="InterPro" id="IPR001314">
    <property type="entry name" value="Peptidase_S1A"/>
</dbReference>
<dbReference type="PRINTS" id="PR00722">
    <property type="entry name" value="CHYMOTRYPSIN"/>
</dbReference>
<dbReference type="Pfam" id="PF00089">
    <property type="entry name" value="Trypsin"/>
    <property type="match status" value="1"/>
</dbReference>
<feature type="signal peptide" evidence="6">
    <location>
        <begin position="1"/>
        <end position="16"/>
    </location>
</feature>
<dbReference type="PROSITE" id="PS50240">
    <property type="entry name" value="TRYPSIN_DOM"/>
    <property type="match status" value="1"/>
</dbReference>
<evidence type="ECO:0000256" key="6">
    <source>
        <dbReference type="SAM" id="SignalP"/>
    </source>
</evidence>
<evidence type="ECO:0000259" key="7">
    <source>
        <dbReference type="PROSITE" id="PS50240"/>
    </source>
</evidence>
<keyword evidence="3" id="KW-0378">Hydrolase</keyword>
<evidence type="ECO:0000256" key="1">
    <source>
        <dbReference type="ARBA" id="ARBA00007664"/>
    </source>
</evidence>
<dbReference type="GO" id="GO:0008236">
    <property type="term" value="F:serine-type peptidase activity"/>
    <property type="evidence" value="ECO:0007669"/>
    <property type="project" value="UniProtKB-KW"/>
</dbReference>
<dbReference type="GO" id="GO:0006508">
    <property type="term" value="P:proteolysis"/>
    <property type="evidence" value="ECO:0007669"/>
    <property type="project" value="UniProtKB-KW"/>
</dbReference>
<dbReference type="SMART" id="SM00020">
    <property type="entry name" value="Tryp_SPc"/>
    <property type="match status" value="1"/>
</dbReference>
<protein>
    <recommendedName>
        <fullName evidence="7">Peptidase S1 domain-containing protein</fullName>
    </recommendedName>
</protein>
<feature type="chain" id="PRO_5044769758" description="Peptidase S1 domain-containing protein" evidence="6">
    <location>
        <begin position="17"/>
        <end position="281"/>
    </location>
</feature>
<feature type="domain" description="Peptidase S1" evidence="7">
    <location>
        <begin position="47"/>
        <end position="281"/>
    </location>
</feature>
<evidence type="ECO:0000256" key="2">
    <source>
        <dbReference type="ARBA" id="ARBA00022670"/>
    </source>
</evidence>
<gene>
    <name evidence="8" type="ORF">ABMA28_003685</name>
</gene>
<dbReference type="PANTHER" id="PTHR24276:SF96">
    <property type="entry name" value="PEPTIDASE S1 DOMAIN-CONTAINING PROTEIN"/>
    <property type="match status" value="1"/>
</dbReference>
<sequence>MMSFLLLVLTAAVAHALQPLQGYHEAAGIPQAARIQAEEQAVANSRIIGGIQVNAGAHPYLGGLIISLVDGRSSICGSSMLSNTKAVTAAHCWWDGRTQARQFTVVYGSDRLFSGGTRVVTSNVELHEGFNPVTYSNDIAMITHPAVQYTAYIGPVQLPTGTSQYVDTWAVAVGYGRSSNDLMVSEAMDKRQVTLHVISNANCRLTWGANLVLNGVLCTSSVSGMSVCAGDAGGPLVAGSGTARTLIGIVSFGADAGCSLGFPAAHTRVTHYVTWINARID</sequence>
<accession>A0ABD0SSQ8</accession>
<keyword evidence="6" id="KW-0732">Signal</keyword>
<dbReference type="Gene3D" id="2.40.10.10">
    <property type="entry name" value="Trypsin-like serine proteases"/>
    <property type="match status" value="2"/>
</dbReference>
<dbReference type="InterPro" id="IPR050430">
    <property type="entry name" value="Peptidase_S1"/>
</dbReference>
<organism evidence="8 9">
    <name type="scientific">Loxostege sticticalis</name>
    <name type="common">Beet webworm moth</name>
    <dbReference type="NCBI Taxonomy" id="481309"/>
    <lineage>
        <taxon>Eukaryota</taxon>
        <taxon>Metazoa</taxon>
        <taxon>Ecdysozoa</taxon>
        <taxon>Arthropoda</taxon>
        <taxon>Hexapoda</taxon>
        <taxon>Insecta</taxon>
        <taxon>Pterygota</taxon>
        <taxon>Neoptera</taxon>
        <taxon>Endopterygota</taxon>
        <taxon>Lepidoptera</taxon>
        <taxon>Glossata</taxon>
        <taxon>Ditrysia</taxon>
        <taxon>Pyraloidea</taxon>
        <taxon>Crambidae</taxon>
        <taxon>Pyraustinae</taxon>
        <taxon>Loxostege</taxon>
    </lineage>
</organism>
<dbReference type="SUPFAM" id="SSF50494">
    <property type="entry name" value="Trypsin-like serine proteases"/>
    <property type="match status" value="1"/>
</dbReference>
<comment type="caution">
    <text evidence="8">The sequence shown here is derived from an EMBL/GenBank/DDBJ whole genome shotgun (WGS) entry which is preliminary data.</text>
</comment>
<keyword evidence="4" id="KW-0720">Serine protease</keyword>
<dbReference type="InterPro" id="IPR001254">
    <property type="entry name" value="Trypsin_dom"/>
</dbReference>
<dbReference type="AlphaFoldDB" id="A0ABD0SSQ8"/>
<keyword evidence="2" id="KW-0645">Protease</keyword>
<dbReference type="InterPro" id="IPR043504">
    <property type="entry name" value="Peptidase_S1_PA_chymotrypsin"/>
</dbReference>